<dbReference type="InterPro" id="IPR011706">
    <property type="entry name" value="Cu-oxidase_C"/>
</dbReference>
<dbReference type="PANTHER" id="PTHR11709:SF361">
    <property type="entry name" value="IRON TRANSPORT MULTICOPPER OXIDASE FET3"/>
    <property type="match status" value="1"/>
</dbReference>
<keyword evidence="5" id="KW-0812">Transmembrane</keyword>
<protein>
    <recommendedName>
        <fullName evidence="10">Plastocyanin-like domain-containing protein</fullName>
    </recommendedName>
</protein>
<name>A0A0D1X235_EXOME</name>
<dbReference type="GO" id="GO:0005507">
    <property type="term" value="F:copper ion binding"/>
    <property type="evidence" value="ECO:0007669"/>
    <property type="project" value="InterPro"/>
</dbReference>
<dbReference type="OMA" id="WHSHTEH"/>
<keyword evidence="9" id="KW-1185">Reference proteome</keyword>
<dbReference type="PANTHER" id="PTHR11709">
    <property type="entry name" value="MULTI-COPPER OXIDASE"/>
    <property type="match status" value="1"/>
</dbReference>
<dbReference type="GO" id="GO:0010106">
    <property type="term" value="P:cellular response to iron ion starvation"/>
    <property type="evidence" value="ECO:0007669"/>
    <property type="project" value="TreeGrafter"/>
</dbReference>
<keyword evidence="2" id="KW-0479">Metal-binding</keyword>
<dbReference type="FunFam" id="2.60.40.420:FF:000024">
    <property type="entry name" value="FET5p Multicopper oxidase"/>
    <property type="match status" value="1"/>
</dbReference>
<dbReference type="CDD" id="cd13877">
    <property type="entry name" value="CuRO_2_Fet3p_like"/>
    <property type="match status" value="1"/>
</dbReference>
<dbReference type="GeneID" id="27321295"/>
<evidence type="ECO:0000259" key="6">
    <source>
        <dbReference type="Pfam" id="PF00394"/>
    </source>
</evidence>
<evidence type="ECO:0000256" key="4">
    <source>
        <dbReference type="ARBA" id="ARBA00023002"/>
    </source>
</evidence>
<keyword evidence="4" id="KW-0560">Oxidoreductase</keyword>
<evidence type="ECO:0000313" key="9">
    <source>
        <dbReference type="Proteomes" id="UP000054302"/>
    </source>
</evidence>
<dbReference type="CDD" id="cd13899">
    <property type="entry name" value="CuRO_3_Fet3p"/>
    <property type="match status" value="1"/>
</dbReference>
<dbReference type="InterPro" id="IPR001117">
    <property type="entry name" value="Cu-oxidase_2nd"/>
</dbReference>
<dbReference type="InterPro" id="IPR045087">
    <property type="entry name" value="Cu-oxidase_fam"/>
</dbReference>
<comment type="similarity">
    <text evidence="1">Belongs to the multicopper oxidase family.</text>
</comment>
<accession>A0A0D1X235</accession>
<gene>
    <name evidence="8" type="ORF">PV10_03450</name>
</gene>
<feature type="domain" description="Plastocyanin-like" evidence="7">
    <location>
        <begin position="194"/>
        <end position="331"/>
    </location>
</feature>
<feature type="domain" description="Plastocyanin-like" evidence="6">
    <location>
        <begin position="10"/>
        <end position="134"/>
    </location>
</feature>
<evidence type="ECO:0000256" key="3">
    <source>
        <dbReference type="ARBA" id="ARBA00022729"/>
    </source>
</evidence>
<dbReference type="SUPFAM" id="SSF49503">
    <property type="entry name" value="Cupredoxins"/>
    <property type="match status" value="2"/>
</dbReference>
<organism evidence="8 9">
    <name type="scientific">Exophiala mesophila</name>
    <name type="common">Black yeast-like fungus</name>
    <dbReference type="NCBI Taxonomy" id="212818"/>
    <lineage>
        <taxon>Eukaryota</taxon>
        <taxon>Fungi</taxon>
        <taxon>Dikarya</taxon>
        <taxon>Ascomycota</taxon>
        <taxon>Pezizomycotina</taxon>
        <taxon>Eurotiomycetes</taxon>
        <taxon>Chaetothyriomycetidae</taxon>
        <taxon>Chaetothyriales</taxon>
        <taxon>Herpotrichiellaceae</taxon>
        <taxon>Exophiala</taxon>
    </lineage>
</organism>
<dbReference type="GO" id="GO:0033573">
    <property type="term" value="C:high-affinity iron permease complex"/>
    <property type="evidence" value="ECO:0007669"/>
    <property type="project" value="TreeGrafter"/>
</dbReference>
<evidence type="ECO:0000259" key="7">
    <source>
        <dbReference type="Pfam" id="PF07731"/>
    </source>
</evidence>
<dbReference type="VEuPathDB" id="FungiDB:PV10_03450"/>
<dbReference type="GO" id="GO:0004322">
    <property type="term" value="F:ferroxidase activity"/>
    <property type="evidence" value="ECO:0007669"/>
    <property type="project" value="TreeGrafter"/>
</dbReference>
<keyword evidence="5" id="KW-0472">Membrane</keyword>
<reference evidence="8 9" key="1">
    <citation type="submission" date="2015-01" db="EMBL/GenBank/DDBJ databases">
        <title>The Genome Sequence of Exophiala mesophila CBS40295.</title>
        <authorList>
            <consortium name="The Broad Institute Genomics Platform"/>
            <person name="Cuomo C."/>
            <person name="de Hoog S."/>
            <person name="Gorbushina A."/>
            <person name="Stielow B."/>
            <person name="Teixiera M."/>
            <person name="Abouelleil A."/>
            <person name="Chapman S.B."/>
            <person name="Priest M."/>
            <person name="Young S.K."/>
            <person name="Wortman J."/>
            <person name="Nusbaum C."/>
            <person name="Birren B."/>
        </authorList>
    </citation>
    <scope>NUCLEOTIDE SEQUENCE [LARGE SCALE GENOMIC DNA]</scope>
    <source>
        <strain evidence="8 9">CBS 40295</strain>
    </source>
</reference>
<dbReference type="Gene3D" id="2.60.40.420">
    <property type="entry name" value="Cupredoxins - blue copper proteins"/>
    <property type="match status" value="2"/>
</dbReference>
<dbReference type="InterPro" id="IPR002355">
    <property type="entry name" value="Cu_oxidase_Cu_BS"/>
</dbReference>
<dbReference type="OrthoDB" id="2121828at2759"/>
<dbReference type="PROSITE" id="PS00080">
    <property type="entry name" value="MULTICOPPER_OXIDASE2"/>
    <property type="match status" value="1"/>
</dbReference>
<sequence>MPGLIASFLSVTNPTGAEPVPQAALMNDTQNLEIHIEPGKTYFLRIINMAAFAAQYFWIDGHTFRIIEVDGVYHEPTEAEQIYLTAAQRYGVLLTTKNETDANYAIMGSMDEDLFDQIPDGLNPNVTSYLVYDSALPLPEPADIDEFDPFDDMLLVPTDGEELLPDPDLVVTLDVVMDNLGNGANYAFFSGITYVKPKVPSLYTALTSGEYATNASIYGVNTHSYVLEHNEVVEIVLNNQDPGKHPFHLHGHAFQSILRSEEEAGDFDPESVTNGSVVLPQKPMRRDVLLVRPNGHIVMRFRANNPGVWLFHCHIEWHVDSGLVMTFVEAPLVLQQTITIPEDHFAACAALSPPMATAGNAAANTVDLLDLQGQNLSPAPLPSGFQAKGIVALTFSCLAGLIGVGVIAWYGMGEMTNLEKERQVDHVMHIQDERGIVKTESATGSVGGPDAGVGVRDTIETAR</sequence>
<evidence type="ECO:0000256" key="5">
    <source>
        <dbReference type="SAM" id="Phobius"/>
    </source>
</evidence>
<dbReference type="RefSeq" id="XP_016227419.1">
    <property type="nucleotide sequence ID" value="XM_016367901.1"/>
</dbReference>
<keyword evidence="3" id="KW-0732">Signal</keyword>
<proteinExistence type="inferred from homology"/>
<evidence type="ECO:0000256" key="2">
    <source>
        <dbReference type="ARBA" id="ARBA00022723"/>
    </source>
</evidence>
<dbReference type="GO" id="GO:0033215">
    <property type="term" value="P:reductive iron assimilation"/>
    <property type="evidence" value="ECO:0007669"/>
    <property type="project" value="TreeGrafter"/>
</dbReference>
<feature type="transmembrane region" description="Helical" evidence="5">
    <location>
        <begin position="390"/>
        <end position="412"/>
    </location>
</feature>
<dbReference type="AlphaFoldDB" id="A0A0D1X235"/>
<dbReference type="Proteomes" id="UP000054302">
    <property type="component" value="Unassembled WGS sequence"/>
</dbReference>
<dbReference type="InterPro" id="IPR008972">
    <property type="entry name" value="Cupredoxin"/>
</dbReference>
<dbReference type="InterPro" id="IPR033138">
    <property type="entry name" value="Cu_oxidase_CS"/>
</dbReference>
<dbReference type="Pfam" id="PF00394">
    <property type="entry name" value="Cu-oxidase"/>
    <property type="match status" value="1"/>
</dbReference>
<evidence type="ECO:0000313" key="8">
    <source>
        <dbReference type="EMBL" id="KIV95845.1"/>
    </source>
</evidence>
<keyword evidence="5" id="KW-1133">Transmembrane helix</keyword>
<dbReference type="Pfam" id="PF07731">
    <property type="entry name" value="Cu-oxidase_2"/>
    <property type="match status" value="1"/>
</dbReference>
<dbReference type="InterPro" id="IPR044130">
    <property type="entry name" value="CuRO_2_Fet3-like"/>
</dbReference>
<evidence type="ECO:0008006" key="10">
    <source>
        <dbReference type="Google" id="ProtNLM"/>
    </source>
</evidence>
<dbReference type="PROSITE" id="PS00079">
    <property type="entry name" value="MULTICOPPER_OXIDASE1"/>
    <property type="match status" value="1"/>
</dbReference>
<evidence type="ECO:0000256" key="1">
    <source>
        <dbReference type="ARBA" id="ARBA00010609"/>
    </source>
</evidence>
<dbReference type="EMBL" id="KN847521">
    <property type="protein sequence ID" value="KIV95845.1"/>
    <property type="molecule type" value="Genomic_DNA"/>
</dbReference>